<organism evidence="1 2">
    <name type="scientific">Streptomyces fodineus</name>
    <dbReference type="NCBI Taxonomy" id="1904616"/>
    <lineage>
        <taxon>Bacteria</taxon>
        <taxon>Bacillati</taxon>
        <taxon>Actinomycetota</taxon>
        <taxon>Actinomycetes</taxon>
        <taxon>Kitasatosporales</taxon>
        <taxon>Streptomycetaceae</taxon>
        <taxon>Streptomyces</taxon>
    </lineage>
</organism>
<dbReference type="EMBL" id="CP017248">
    <property type="protein sequence ID" value="AOR35610.1"/>
    <property type="molecule type" value="Genomic_DNA"/>
</dbReference>
<dbReference type="SUPFAM" id="SSF52540">
    <property type="entry name" value="P-loop containing nucleoside triphosphate hydrolases"/>
    <property type="match status" value="1"/>
</dbReference>
<sequence length="714" mass="78557">MTDVLAGLQTIEALRARLVGIVPDEARDKLQALGRDLEGLLKDLPLEIAALKVALTRFNRETLNVGVIGRARQGKSRLIQSLTGLTEQEVPTSDGDYCTGVTSVLRHEPGEARAEVYFHTERSFLGEIIGPYFTRLDLGDAPLSLAGFARPLPALNSGSTVDGGLYKHLAGFHTYLPEYRDWLTTGLPLPIPRHRIRSFVAQKDEDEQPLHAFRAVREVRITAPFAHADWTGLSLIDLPGLGEANLQDAERIVDAMQDEIDFVVFVRRPNALGDAIGTEDFRLHQYVHAGLGSGPALSECSFLIVNKCVTPELDNSKQAELMAHEWVPGSPFTVAQTHIVDCSRSEEVADVMDKVVDHLLANLDHLDAAHLAVRGEKARELRDRVRKFTVRALSIAEFAQPSSVWFLPFVELFNETHRRLATALAGLVRTLGQERSLQDELLYTTLEEIYEQAVAEPGHPSAEEIASRAASEGGLSIAYGQYLNEARARLSRMFLECEAALHSRTVAMQRQVAQILAGPGELAGLSGKDGKDFLLDVAARIPQVRDDGTSEVRYALELLAGFQLSYRGMLQHRVRACLDGLRADQPAYPFPVAGQDSGPDDTSVTPGLVRQMLIVCYDEALSACRADLRHVLADPSAAIFAIVEEFFDRVISAAGTDDEWRIFYQDIRTEAWPGKFAALAERSHHLREWSESVRAVADLVGEAAHESQSQGSAA</sequence>
<accession>A0A1D7YJ90</accession>
<dbReference type="Proteomes" id="UP000094960">
    <property type="component" value="Chromosome"/>
</dbReference>
<dbReference type="KEGG" id="spun:BFF78_35110"/>
<name>A0A1D7YJ90_9ACTN</name>
<dbReference type="InterPro" id="IPR027417">
    <property type="entry name" value="P-loop_NTPase"/>
</dbReference>
<proteinExistence type="predicted"/>
<gene>
    <name evidence="1" type="ORF">BFF78_35110</name>
</gene>
<dbReference type="AlphaFoldDB" id="A0A1D7YJ90"/>
<protein>
    <recommendedName>
        <fullName evidence="3">Dynamin family protein</fullName>
    </recommendedName>
</protein>
<evidence type="ECO:0000313" key="2">
    <source>
        <dbReference type="Proteomes" id="UP000094960"/>
    </source>
</evidence>
<dbReference type="Gene3D" id="3.40.50.300">
    <property type="entry name" value="P-loop containing nucleotide triphosphate hydrolases"/>
    <property type="match status" value="1"/>
</dbReference>
<keyword evidence="2" id="KW-1185">Reference proteome</keyword>
<evidence type="ECO:0008006" key="3">
    <source>
        <dbReference type="Google" id="ProtNLM"/>
    </source>
</evidence>
<reference evidence="2" key="1">
    <citation type="submission" date="2016-09" db="EMBL/GenBank/DDBJ databases">
        <title>Streptomyces puniciscabiei strain:TW1S1 Genome sequencing and assembly.</title>
        <authorList>
            <person name="Kim M.-K."/>
            <person name="Kim S.B."/>
        </authorList>
    </citation>
    <scope>NUCLEOTIDE SEQUENCE [LARGE SCALE GENOMIC DNA]</scope>
    <source>
        <strain evidence="2">TW1S1</strain>
    </source>
</reference>
<evidence type="ECO:0000313" key="1">
    <source>
        <dbReference type="EMBL" id="AOR35610.1"/>
    </source>
</evidence>